<dbReference type="EC" id="2.4.-.-" evidence="4"/>
<dbReference type="Proteomes" id="UP001219037">
    <property type="component" value="Chromosome"/>
</dbReference>
<feature type="domain" description="Glycosyltransferase 2-like" evidence="3">
    <location>
        <begin position="467"/>
        <end position="612"/>
    </location>
</feature>
<protein>
    <submittedName>
        <fullName evidence="4">Glycosyltransferase family 2 protein</fullName>
        <ecNumber evidence="4">2.4.-.-</ecNumber>
    </submittedName>
</protein>
<evidence type="ECO:0000256" key="2">
    <source>
        <dbReference type="ARBA" id="ARBA00022679"/>
    </source>
</evidence>
<evidence type="ECO:0000256" key="1">
    <source>
        <dbReference type="ARBA" id="ARBA00022676"/>
    </source>
</evidence>
<keyword evidence="5" id="KW-1185">Reference proteome</keyword>
<dbReference type="InterPro" id="IPR029058">
    <property type="entry name" value="AB_hydrolase_fold"/>
</dbReference>
<organism evidence="4 5">
    <name type="scientific">Citricoccus muralis</name>
    <dbReference type="NCBI Taxonomy" id="169134"/>
    <lineage>
        <taxon>Bacteria</taxon>
        <taxon>Bacillati</taxon>
        <taxon>Actinomycetota</taxon>
        <taxon>Actinomycetes</taxon>
        <taxon>Micrococcales</taxon>
        <taxon>Micrococcaceae</taxon>
        <taxon>Citricoccus</taxon>
    </lineage>
</organism>
<dbReference type="GO" id="GO:0016757">
    <property type="term" value="F:glycosyltransferase activity"/>
    <property type="evidence" value="ECO:0007669"/>
    <property type="project" value="UniProtKB-KW"/>
</dbReference>
<evidence type="ECO:0000313" key="5">
    <source>
        <dbReference type="Proteomes" id="UP001219037"/>
    </source>
</evidence>
<keyword evidence="2 4" id="KW-0808">Transferase</keyword>
<dbReference type="EMBL" id="CP121252">
    <property type="protein sequence ID" value="WFP16714.1"/>
    <property type="molecule type" value="Genomic_DNA"/>
</dbReference>
<dbReference type="PANTHER" id="PTHR22916:SF51">
    <property type="entry name" value="GLYCOSYLTRANSFERASE EPSH-RELATED"/>
    <property type="match status" value="1"/>
</dbReference>
<accession>A0ABY8H6E6</accession>
<dbReference type="InterPro" id="IPR001173">
    <property type="entry name" value="Glyco_trans_2-like"/>
</dbReference>
<proteinExistence type="predicted"/>
<reference evidence="4 5" key="1">
    <citation type="submission" date="2023-04" db="EMBL/GenBank/DDBJ databases">
        <title>Funneling lignin-derived compounds into biodiesel using alkali-halophilic Citricoccus sp. P2.</title>
        <authorList>
            <person name="Luo C.-B."/>
        </authorList>
    </citation>
    <scope>NUCLEOTIDE SEQUENCE [LARGE SCALE GENOMIC DNA]</scope>
    <source>
        <strain evidence="4 5">P2</strain>
    </source>
</reference>
<evidence type="ECO:0000259" key="3">
    <source>
        <dbReference type="Pfam" id="PF00535"/>
    </source>
</evidence>
<keyword evidence="1 4" id="KW-0328">Glycosyltransferase</keyword>
<sequence length="1088" mass="122675">MLEGLVAVRRMSLDASASSDFEGMAALLVVPSERLDWMKLPAFRSMFEAARENGVPIVYWDGADTNTSDGQVLAQYADHIFTWSSERITFYENSCVNATTIQVLKNGVNPLHYSPVGAGGNREEFVIYNPGVLPGTGESRQYLAWVLEGLMKSKKALLITEGSFESPIRSTAPYMVSKEFAVHLDRISRLSDFSIVENAIMASQEDFSPDVVDQMAMGKLVLSTYSQGVNSHHPYVHIANSSDDVASTLDSLSSRELLAAQNAGVREAFTDHHAYDRVTTILATLGLVESESAKERVLGVSKEPSDALRQNMSVQTCGMVPVIDWNELSEYRDEYDVLLPLNPAWHYSPTYVQDHVAAFSYQGSNVTMKLDCAPSDAVDRRHQFTDALTALEMTAWWKPDERYLSSPERLSSSFDNAYAIDQEGFSRSRDRINVDPGRKLHLDDEARLKESASAFSVAGKRLNLELSVIVPIYNNGDHLRHKCFASLVRSSIFNKMQILLVNDGSSDPQTIETIDQLARTYENVEAFHFPKGGSGSASRPRNAGLQLASTPYVTYLDPDNEATEDGYAKLLEDLKAYGEAQFAVGNISVWRHRYVPQRYHQRLLDAFGDDMDQNGTVHLPHHAIARVDFRPISIQAAVIRTAWLKSLGLEQPLGAVGQDTFFFQQMLHYADRIRIHDTSVHTYYGVVANSTVNDISPRFFEKYVPLERARSEWVKSVGLLEEYQNTRLERFLRTWHLVKLERVSDEEWLEAAETIAEFTSYYEKSTWNSRGVRNFFARLEKERTRVGSPLNAPADEPVQSPVRAEDIERSGANLPLLIYSSLRRLNFHASFGAMKYRTDLSEGSTLDSLLINKDSETLVVAFHGALTSGKKELPHFEWLRTLQNTEYSSLFVSDPTLYMSKGLNLAWYIGSESLDLRPILAQLVRKAAAATGAKNIILTGSSGGGFASLQVGAYLPDSLSLAYNPQTDVRRYHWTVQERLRKRIFPQLSDGRDRVRDSWTLSLGTRTSVLRRYQQNPQNEFWVVQNMNDQHHVTEHYRPFREQVESSATNNDSRFIEYPGPHGHYPPNRELFLGLLEDGVARLRQKGV</sequence>
<gene>
    <name evidence="4" type="ORF">P8192_00880</name>
</gene>
<dbReference type="RefSeq" id="WP_278157811.1">
    <property type="nucleotide sequence ID" value="NZ_CP121252.1"/>
</dbReference>
<dbReference type="InterPro" id="IPR029044">
    <property type="entry name" value="Nucleotide-diphossugar_trans"/>
</dbReference>
<dbReference type="SUPFAM" id="SSF53448">
    <property type="entry name" value="Nucleotide-diphospho-sugar transferases"/>
    <property type="match status" value="1"/>
</dbReference>
<dbReference type="Pfam" id="PF00535">
    <property type="entry name" value="Glycos_transf_2"/>
    <property type="match status" value="1"/>
</dbReference>
<name>A0ABY8H6E6_9MICC</name>
<dbReference type="SUPFAM" id="SSF53474">
    <property type="entry name" value="alpha/beta-Hydrolases"/>
    <property type="match status" value="1"/>
</dbReference>
<dbReference type="Gene3D" id="3.40.50.1820">
    <property type="entry name" value="alpha/beta hydrolase"/>
    <property type="match status" value="1"/>
</dbReference>
<dbReference type="Gene3D" id="3.90.550.10">
    <property type="entry name" value="Spore Coat Polysaccharide Biosynthesis Protein SpsA, Chain A"/>
    <property type="match status" value="1"/>
</dbReference>
<evidence type="ECO:0000313" key="4">
    <source>
        <dbReference type="EMBL" id="WFP16714.1"/>
    </source>
</evidence>
<dbReference type="PANTHER" id="PTHR22916">
    <property type="entry name" value="GLYCOSYLTRANSFERASE"/>
    <property type="match status" value="1"/>
</dbReference>
<dbReference type="CDD" id="cd00761">
    <property type="entry name" value="Glyco_tranf_GTA_type"/>
    <property type="match status" value="1"/>
</dbReference>